<feature type="compositionally biased region" description="Basic and acidic residues" evidence="1">
    <location>
        <begin position="375"/>
        <end position="394"/>
    </location>
</feature>
<dbReference type="InterPro" id="IPR025486">
    <property type="entry name" value="DUF4378"/>
</dbReference>
<dbReference type="Proteomes" id="UP001652660">
    <property type="component" value="Chromosome 1e"/>
</dbReference>
<feature type="compositionally biased region" description="Basic and acidic residues" evidence="1">
    <location>
        <begin position="530"/>
        <end position="544"/>
    </location>
</feature>
<dbReference type="GeneID" id="113709720"/>
<feature type="domain" description="DUF4378" evidence="2">
    <location>
        <begin position="671"/>
        <end position="829"/>
    </location>
</feature>
<evidence type="ECO:0000256" key="1">
    <source>
        <dbReference type="SAM" id="MobiDB-lite"/>
    </source>
</evidence>
<feature type="compositionally biased region" description="Polar residues" evidence="1">
    <location>
        <begin position="259"/>
        <end position="271"/>
    </location>
</feature>
<reference evidence="3" key="1">
    <citation type="journal article" date="2025" name="Foods">
        <title>Unveiling the Microbial Signatures of Arabica Coffee Cherries: Insights into Ripeness Specific Diversity, Functional Traits, and Implications for Quality and Safety.</title>
        <authorList>
            <consortium name="RefSeq"/>
            <person name="Tenea G.N."/>
            <person name="Cifuentes V."/>
            <person name="Reyes P."/>
            <person name="Cevallos-Vallejos M."/>
        </authorList>
    </citation>
    <scope>NUCLEOTIDE SEQUENCE [LARGE SCALE GENOMIC DNA]</scope>
</reference>
<feature type="region of interest" description="Disordered" evidence="1">
    <location>
        <begin position="258"/>
        <end position="296"/>
    </location>
</feature>
<feature type="region of interest" description="Disordered" evidence="1">
    <location>
        <begin position="519"/>
        <end position="544"/>
    </location>
</feature>
<dbReference type="RefSeq" id="XP_027088370.1">
    <property type="nucleotide sequence ID" value="XM_027232569.1"/>
</dbReference>
<evidence type="ECO:0000313" key="4">
    <source>
        <dbReference type="RefSeq" id="XP_027088370.1"/>
    </source>
</evidence>
<name>A0A6P6UC67_COFAR</name>
<evidence type="ECO:0000313" key="5">
    <source>
        <dbReference type="RefSeq" id="XP_027088378.1"/>
    </source>
</evidence>
<evidence type="ECO:0000259" key="2">
    <source>
        <dbReference type="Pfam" id="PF14309"/>
    </source>
</evidence>
<accession>A0A6P6UC67</accession>
<keyword evidence="3" id="KW-1185">Reference proteome</keyword>
<feature type="region of interest" description="Disordered" evidence="1">
    <location>
        <begin position="345"/>
        <end position="364"/>
    </location>
</feature>
<feature type="region of interest" description="Disordered" evidence="1">
    <location>
        <begin position="374"/>
        <end position="396"/>
    </location>
</feature>
<dbReference type="AlphaFoldDB" id="A0A6P6UC67"/>
<dbReference type="RefSeq" id="XP_027088378.1">
    <property type="nucleotide sequence ID" value="XM_027232577.1"/>
</dbReference>
<gene>
    <name evidence="4 5" type="primary">LOC113709720</name>
</gene>
<protein>
    <submittedName>
        <fullName evidence="4 5">Uncharacterized protein LOC113709720</fullName>
    </submittedName>
</protein>
<evidence type="ECO:0000313" key="3">
    <source>
        <dbReference type="Proteomes" id="UP001652660"/>
    </source>
</evidence>
<feature type="compositionally biased region" description="Basic and acidic residues" evidence="1">
    <location>
        <begin position="345"/>
        <end position="354"/>
    </location>
</feature>
<organism evidence="3 4">
    <name type="scientific">Coffea arabica</name>
    <name type="common">Arabian coffee</name>
    <dbReference type="NCBI Taxonomy" id="13443"/>
    <lineage>
        <taxon>Eukaryota</taxon>
        <taxon>Viridiplantae</taxon>
        <taxon>Streptophyta</taxon>
        <taxon>Embryophyta</taxon>
        <taxon>Tracheophyta</taxon>
        <taxon>Spermatophyta</taxon>
        <taxon>Magnoliopsida</taxon>
        <taxon>eudicotyledons</taxon>
        <taxon>Gunneridae</taxon>
        <taxon>Pentapetalae</taxon>
        <taxon>asterids</taxon>
        <taxon>lamiids</taxon>
        <taxon>Gentianales</taxon>
        <taxon>Rubiaceae</taxon>
        <taxon>Ixoroideae</taxon>
        <taxon>Gardenieae complex</taxon>
        <taxon>Bertiereae - Coffeeae clade</taxon>
        <taxon>Coffeeae</taxon>
        <taxon>Coffea</taxon>
    </lineage>
</organism>
<dbReference type="PANTHER" id="PTHR47071:SF2">
    <property type="entry name" value="PROTEIN TRM32"/>
    <property type="match status" value="1"/>
</dbReference>
<proteinExistence type="predicted"/>
<dbReference type="Pfam" id="PF14309">
    <property type="entry name" value="DUF4378"/>
    <property type="match status" value="1"/>
</dbReference>
<dbReference type="InterPro" id="IPR044257">
    <property type="entry name" value="TRM32-like"/>
</dbReference>
<sequence length="833" mass="94916">MEKNAYTRHVNELDELEHVHPSCMWGFVHAINYHQWHFNLKRMLLQKITPRKRIKGSRNSKAKELLHDPVEQQKLLYEEEKHLSSAKESRSNHKRSLKARIKSLIAEEMSKEGNGKQRVSSNASQPKLQRTYSIHHLEPPDQGFGEICTDWEHPVLFFPSNKENSAKKLPPKMNVQNKRDAHGKSFKELSVKDASKEREHANVLEIFKVNKDLFLEIVQDKDGGLRKFSHTSPGSNAKARLNKSGSFPAADFLQKRSLEPSTLKQKQSETWSAPKGEKLPTGSLMPNLDKFKRPKHARSKSLPLEYINRGSKLGQALNFILENTSEPDKVNKEVLTPLKESKQLDHFEVKEGRDQANSSDLSVLSEVSSGYVSTKLEKDSDNRDETTTTCRVDEGNSFNSYEAEEYSSGKSKRTHRRSSSLNESMEKYTWLFENNFGKEVKLDQSRSLKLKNEYEMESGGNVSTRFRRIRSVSNVDVYCSFYGDANLDGWPISTVEEENGSHERDSCQDELKPVVVSPNTEEISPGDVEESVHQNELQERDGRANHVENLGESREKILGSVEDLEEKYDALTVGERTSYSEQESNCFAIDPCELPRPSPVPAFETCFEEDASSSLEFQASEGCAHFDDKESSINCKNSFDMEPSALFSSMPNLDPVKDAELVGSYNEYDADLDYVKDILENSGFGKDAFHMTLHSSNQPIDPLVFDEMEAYWHKECSAEDYCGCYHHQLLFDLVNEKLLHLYGRSFPYYPKALGSSCYIRPFPVGDRIVDEMCNSVNTLMKLKTEQKQSLECLVALDMGKDDGWMNLQLESECVGLEVEDIIFDELLEELLCS</sequence>
<reference evidence="4 5" key="2">
    <citation type="submission" date="2025-04" db="UniProtKB">
        <authorList>
            <consortium name="RefSeq"/>
        </authorList>
    </citation>
    <scope>IDENTIFICATION</scope>
    <source>
        <tissue evidence="4 5">Leaves</tissue>
    </source>
</reference>
<dbReference type="OrthoDB" id="758104at2759"/>
<dbReference type="PANTHER" id="PTHR47071">
    <property type="entry name" value="PROTEIN TRM32"/>
    <property type="match status" value="1"/>
</dbReference>